<dbReference type="Proteomes" id="UP000054217">
    <property type="component" value="Unassembled WGS sequence"/>
</dbReference>
<sequence>MGDSTKTDVNLQDAGRKASPITNVFPLQLAAATETTAECFMCCPISHQRTSFSVTYKWHPLTRFRHITALTD</sequence>
<dbReference type="InParanoid" id="A0A0C3JTJ2"/>
<evidence type="ECO:0000313" key="2">
    <source>
        <dbReference type="Proteomes" id="UP000054217"/>
    </source>
</evidence>
<proteinExistence type="predicted"/>
<organism evidence="1 2">
    <name type="scientific">Pisolithus tinctorius Marx 270</name>
    <dbReference type="NCBI Taxonomy" id="870435"/>
    <lineage>
        <taxon>Eukaryota</taxon>
        <taxon>Fungi</taxon>
        <taxon>Dikarya</taxon>
        <taxon>Basidiomycota</taxon>
        <taxon>Agaricomycotina</taxon>
        <taxon>Agaricomycetes</taxon>
        <taxon>Agaricomycetidae</taxon>
        <taxon>Boletales</taxon>
        <taxon>Sclerodermatineae</taxon>
        <taxon>Pisolithaceae</taxon>
        <taxon>Pisolithus</taxon>
    </lineage>
</organism>
<name>A0A0C3JTJ2_PISTI</name>
<dbReference type="AlphaFoldDB" id="A0A0C3JTJ2"/>
<gene>
    <name evidence="1" type="ORF">M404DRAFT_1003523</name>
</gene>
<reference evidence="2" key="2">
    <citation type="submission" date="2015-01" db="EMBL/GenBank/DDBJ databases">
        <title>Evolutionary Origins and Diversification of the Mycorrhizal Mutualists.</title>
        <authorList>
            <consortium name="DOE Joint Genome Institute"/>
            <consortium name="Mycorrhizal Genomics Consortium"/>
            <person name="Kohler A."/>
            <person name="Kuo A."/>
            <person name="Nagy L.G."/>
            <person name="Floudas D."/>
            <person name="Copeland A."/>
            <person name="Barry K.W."/>
            <person name="Cichocki N."/>
            <person name="Veneault-Fourrey C."/>
            <person name="LaButti K."/>
            <person name="Lindquist E.A."/>
            <person name="Lipzen A."/>
            <person name="Lundell T."/>
            <person name="Morin E."/>
            <person name="Murat C."/>
            <person name="Riley R."/>
            <person name="Ohm R."/>
            <person name="Sun H."/>
            <person name="Tunlid A."/>
            <person name="Henrissat B."/>
            <person name="Grigoriev I.V."/>
            <person name="Hibbett D.S."/>
            <person name="Martin F."/>
        </authorList>
    </citation>
    <scope>NUCLEOTIDE SEQUENCE [LARGE SCALE GENOMIC DNA]</scope>
    <source>
        <strain evidence="2">Marx 270</strain>
    </source>
</reference>
<keyword evidence="2" id="KW-1185">Reference proteome</keyword>
<dbReference type="HOGENOM" id="CLU_2723233_0_0_1"/>
<reference evidence="1 2" key="1">
    <citation type="submission" date="2014-04" db="EMBL/GenBank/DDBJ databases">
        <authorList>
            <consortium name="DOE Joint Genome Institute"/>
            <person name="Kuo A."/>
            <person name="Kohler A."/>
            <person name="Costa M.D."/>
            <person name="Nagy L.G."/>
            <person name="Floudas D."/>
            <person name="Copeland A."/>
            <person name="Barry K.W."/>
            <person name="Cichocki N."/>
            <person name="Veneault-Fourrey C."/>
            <person name="LaButti K."/>
            <person name="Lindquist E.A."/>
            <person name="Lipzen A."/>
            <person name="Lundell T."/>
            <person name="Morin E."/>
            <person name="Murat C."/>
            <person name="Sun H."/>
            <person name="Tunlid A."/>
            <person name="Henrissat B."/>
            <person name="Grigoriev I.V."/>
            <person name="Hibbett D.S."/>
            <person name="Martin F."/>
            <person name="Nordberg H.P."/>
            <person name="Cantor M.N."/>
            <person name="Hua S.X."/>
        </authorList>
    </citation>
    <scope>NUCLEOTIDE SEQUENCE [LARGE SCALE GENOMIC DNA]</scope>
    <source>
        <strain evidence="1 2">Marx 270</strain>
    </source>
</reference>
<dbReference type="EMBL" id="KN831993">
    <property type="protein sequence ID" value="KIO00807.1"/>
    <property type="molecule type" value="Genomic_DNA"/>
</dbReference>
<accession>A0A0C3JTJ2</accession>
<evidence type="ECO:0000313" key="1">
    <source>
        <dbReference type="EMBL" id="KIO00807.1"/>
    </source>
</evidence>
<protein>
    <submittedName>
        <fullName evidence="1">Uncharacterized protein</fullName>
    </submittedName>
</protein>